<protein>
    <submittedName>
        <fullName evidence="1">Uncharacterized protein</fullName>
    </submittedName>
</protein>
<gene>
    <name evidence="1" type="ORF">L798_15117</name>
</gene>
<proteinExistence type="predicted"/>
<accession>A0A067QP57</accession>
<dbReference type="EMBL" id="KK853115">
    <property type="protein sequence ID" value="KDR11168.1"/>
    <property type="molecule type" value="Genomic_DNA"/>
</dbReference>
<sequence>MGPLELSVREAGGDRDADLLRYRGHGQLHQVAEPPGDIPDVPVRGQHCRHHMHLHLGADRQLFFAELPKRDGDDSQSDVACQRRDSG</sequence>
<evidence type="ECO:0000313" key="2">
    <source>
        <dbReference type="Proteomes" id="UP000027135"/>
    </source>
</evidence>
<dbReference type="InParanoid" id="A0A067QP57"/>
<keyword evidence="2" id="KW-1185">Reference proteome</keyword>
<dbReference type="Proteomes" id="UP000027135">
    <property type="component" value="Unassembled WGS sequence"/>
</dbReference>
<name>A0A067QP57_ZOONE</name>
<dbReference type="AlphaFoldDB" id="A0A067QP57"/>
<reference evidence="1 2" key="1">
    <citation type="journal article" date="2014" name="Nat. Commun.">
        <title>Molecular traces of alternative social organization in a termite genome.</title>
        <authorList>
            <person name="Terrapon N."/>
            <person name="Li C."/>
            <person name="Robertson H.M."/>
            <person name="Ji L."/>
            <person name="Meng X."/>
            <person name="Booth W."/>
            <person name="Chen Z."/>
            <person name="Childers C.P."/>
            <person name="Glastad K.M."/>
            <person name="Gokhale K."/>
            <person name="Gowin J."/>
            <person name="Gronenberg W."/>
            <person name="Hermansen R.A."/>
            <person name="Hu H."/>
            <person name="Hunt B.G."/>
            <person name="Huylmans A.K."/>
            <person name="Khalil S.M."/>
            <person name="Mitchell R.D."/>
            <person name="Munoz-Torres M.C."/>
            <person name="Mustard J.A."/>
            <person name="Pan H."/>
            <person name="Reese J.T."/>
            <person name="Scharf M.E."/>
            <person name="Sun F."/>
            <person name="Vogel H."/>
            <person name="Xiao J."/>
            <person name="Yang W."/>
            <person name="Yang Z."/>
            <person name="Yang Z."/>
            <person name="Zhou J."/>
            <person name="Zhu J."/>
            <person name="Brent C.S."/>
            <person name="Elsik C.G."/>
            <person name="Goodisman M.A."/>
            <person name="Liberles D.A."/>
            <person name="Roe R.M."/>
            <person name="Vargo E.L."/>
            <person name="Vilcinskas A."/>
            <person name="Wang J."/>
            <person name="Bornberg-Bauer E."/>
            <person name="Korb J."/>
            <person name="Zhang G."/>
            <person name="Liebig J."/>
        </authorList>
    </citation>
    <scope>NUCLEOTIDE SEQUENCE [LARGE SCALE GENOMIC DNA]</scope>
    <source>
        <tissue evidence="1">Whole organism</tissue>
    </source>
</reference>
<evidence type="ECO:0000313" key="1">
    <source>
        <dbReference type="EMBL" id="KDR11168.1"/>
    </source>
</evidence>
<organism evidence="1 2">
    <name type="scientific">Zootermopsis nevadensis</name>
    <name type="common">Dampwood termite</name>
    <dbReference type="NCBI Taxonomy" id="136037"/>
    <lineage>
        <taxon>Eukaryota</taxon>
        <taxon>Metazoa</taxon>
        <taxon>Ecdysozoa</taxon>
        <taxon>Arthropoda</taxon>
        <taxon>Hexapoda</taxon>
        <taxon>Insecta</taxon>
        <taxon>Pterygota</taxon>
        <taxon>Neoptera</taxon>
        <taxon>Polyneoptera</taxon>
        <taxon>Dictyoptera</taxon>
        <taxon>Blattodea</taxon>
        <taxon>Blattoidea</taxon>
        <taxon>Termitoidae</taxon>
        <taxon>Termopsidae</taxon>
        <taxon>Zootermopsis</taxon>
    </lineage>
</organism>